<keyword evidence="3" id="KW-1185">Reference proteome</keyword>
<accession>A0AAD7E6B3</accession>
<evidence type="ECO:0000313" key="3">
    <source>
        <dbReference type="Proteomes" id="UP001218218"/>
    </source>
</evidence>
<comment type="caution">
    <text evidence="2">The sequence shown here is derived from an EMBL/GenBank/DDBJ whole genome shotgun (WGS) entry which is preliminary data.</text>
</comment>
<dbReference type="PANTHER" id="PTHR23261">
    <property type="entry name" value="GROUNDHOG-RELATED"/>
    <property type="match status" value="1"/>
</dbReference>
<evidence type="ECO:0000256" key="1">
    <source>
        <dbReference type="SAM" id="MobiDB-lite"/>
    </source>
</evidence>
<gene>
    <name evidence="2" type="ORF">DFH08DRAFT_979614</name>
</gene>
<feature type="region of interest" description="Disordered" evidence="1">
    <location>
        <begin position="122"/>
        <end position="145"/>
    </location>
</feature>
<feature type="compositionally biased region" description="Basic residues" evidence="1">
    <location>
        <begin position="17"/>
        <end position="30"/>
    </location>
</feature>
<feature type="compositionally biased region" description="Basic and acidic residues" evidence="1">
    <location>
        <begin position="77"/>
        <end position="92"/>
    </location>
</feature>
<proteinExistence type="predicted"/>
<name>A0AAD7E6B3_9AGAR</name>
<reference evidence="2" key="1">
    <citation type="submission" date="2023-03" db="EMBL/GenBank/DDBJ databases">
        <title>Massive genome expansion in bonnet fungi (Mycena s.s.) driven by repeated elements and novel gene families across ecological guilds.</title>
        <authorList>
            <consortium name="Lawrence Berkeley National Laboratory"/>
            <person name="Harder C.B."/>
            <person name="Miyauchi S."/>
            <person name="Viragh M."/>
            <person name="Kuo A."/>
            <person name="Thoen E."/>
            <person name="Andreopoulos B."/>
            <person name="Lu D."/>
            <person name="Skrede I."/>
            <person name="Drula E."/>
            <person name="Henrissat B."/>
            <person name="Morin E."/>
            <person name="Kohler A."/>
            <person name="Barry K."/>
            <person name="LaButti K."/>
            <person name="Morin E."/>
            <person name="Salamov A."/>
            <person name="Lipzen A."/>
            <person name="Mereny Z."/>
            <person name="Hegedus B."/>
            <person name="Baldrian P."/>
            <person name="Stursova M."/>
            <person name="Weitz H."/>
            <person name="Taylor A."/>
            <person name="Grigoriev I.V."/>
            <person name="Nagy L.G."/>
            <person name="Martin F."/>
            <person name="Kauserud H."/>
        </authorList>
    </citation>
    <scope>NUCLEOTIDE SEQUENCE</scope>
    <source>
        <strain evidence="2">CBHHK002</strain>
    </source>
</reference>
<dbReference type="Proteomes" id="UP001218218">
    <property type="component" value="Unassembled WGS sequence"/>
</dbReference>
<evidence type="ECO:0000313" key="2">
    <source>
        <dbReference type="EMBL" id="KAJ7300518.1"/>
    </source>
</evidence>
<feature type="region of interest" description="Disordered" evidence="1">
    <location>
        <begin position="1"/>
        <end position="98"/>
    </location>
</feature>
<feature type="compositionally biased region" description="Low complexity" evidence="1">
    <location>
        <begin position="1"/>
        <end position="16"/>
    </location>
</feature>
<feature type="region of interest" description="Disordered" evidence="1">
    <location>
        <begin position="835"/>
        <end position="878"/>
    </location>
</feature>
<dbReference type="InterPro" id="IPR052886">
    <property type="entry name" value="LCS_TC/CRSF"/>
</dbReference>
<feature type="region of interest" description="Disordered" evidence="1">
    <location>
        <begin position="452"/>
        <end position="487"/>
    </location>
</feature>
<protein>
    <submittedName>
        <fullName evidence="2">Uncharacterized protein</fullName>
    </submittedName>
</protein>
<feature type="region of interest" description="Disordered" evidence="1">
    <location>
        <begin position="289"/>
        <end position="348"/>
    </location>
</feature>
<feature type="region of interest" description="Disordered" evidence="1">
    <location>
        <begin position="755"/>
        <end position="820"/>
    </location>
</feature>
<feature type="compositionally biased region" description="Pro residues" evidence="1">
    <location>
        <begin position="857"/>
        <end position="872"/>
    </location>
</feature>
<feature type="compositionally biased region" description="Basic and acidic residues" evidence="1">
    <location>
        <begin position="31"/>
        <end position="58"/>
    </location>
</feature>
<feature type="compositionally biased region" description="Low complexity" evidence="1">
    <location>
        <begin position="803"/>
        <end position="820"/>
    </location>
</feature>
<dbReference type="AlphaFoldDB" id="A0AAD7E6B3"/>
<dbReference type="EMBL" id="JARIHO010000164">
    <property type="protein sequence ID" value="KAJ7300518.1"/>
    <property type="molecule type" value="Genomic_DNA"/>
</dbReference>
<dbReference type="PANTHER" id="PTHR23261:SF80">
    <property type="entry name" value="GROUND-LIKE DOMAIN-CONTAINING PROTEIN"/>
    <property type="match status" value="1"/>
</dbReference>
<organism evidence="2 3">
    <name type="scientific">Mycena albidolilacea</name>
    <dbReference type="NCBI Taxonomy" id="1033008"/>
    <lineage>
        <taxon>Eukaryota</taxon>
        <taxon>Fungi</taxon>
        <taxon>Dikarya</taxon>
        <taxon>Basidiomycota</taxon>
        <taxon>Agaricomycotina</taxon>
        <taxon>Agaricomycetes</taxon>
        <taxon>Agaricomycetidae</taxon>
        <taxon>Agaricales</taxon>
        <taxon>Marasmiineae</taxon>
        <taxon>Mycenaceae</taxon>
        <taxon>Mycena</taxon>
    </lineage>
</organism>
<sequence>MSGTTVNTTVNTTSKQGNKKKPKLSKQQAKRRQELRRAASAHYRERHREKVLASDRERAAKRRARLNALKPGDNELEAARQRVHESSARNRPELAAQQHQVRKRAFIHKYGLYAHIQRRFDAPIPDREPDSEPEDDGEDLSWGPSGLVECAASTQTRDWIARAQTDSYTDALHKGFRKWADVLKWWHGLCAQHHQGSCPAFEPVIFTLNPPNSTHLSSTPCTTIAPAGPAVYVAASGGTHYPGAPLPLPPSPLRLVPPLLSPLHQALLLLPLQLPAGSPFVAVAVRREEGGGVEPHPPPQSRADMSHPAAHSGSCLVAQAEGLRVRDDRPNDITATPPPHRNYNGEDIERFHPAPRPSVLVTPVAPAAAPALAPAPAPPAARAAPIVQYGIRGVSVFYSSHAAALGAATRLALDNPRIMMTSNIEKLESWMRGDPFVGEDDDAAHSLSSQLTLIAKKSHPQKRDGDDGSEDEAPRKKRGQPTDFKGQRLDFLTEKIPDYLAAAQIKGKESNKSGLPVFWAKLFAEYWDKFPWDLPFDKDPDPNAPPIPPPETAEEVFASLGLNLTPEESERKSQIQKDMKGIRLDYGIRRRRAGWNGDPGNPFFEYLAQLRGDSEIAPRRKHDHQYYMSHPDFKDAVKARFDEENLLDAEPQEVKDQMKKECNKEHMQQRSASAAKIFWPLSSLCWQVCRNIWDLRSISSACRINEETQQFETLSANAGVVDSKDWARWDPEGYSATLKTYLKFSSCRIYGYEREKKRHPHRPALPAAEPRPPAAPSNAPPPAVPSTEPPAAAMSTPPPAVQSTEPCAAATSTPPPAASGALPFLGKNLLRMDLNDNDVEMQNPLPPLVEDEDVFAPPLPPPPPPPPPPPLPMWGLGS</sequence>
<feature type="compositionally biased region" description="Pro residues" evidence="1">
    <location>
        <begin position="769"/>
        <end position="788"/>
    </location>
</feature>